<dbReference type="PANTHER" id="PTHR47271">
    <property type="entry name" value="ARGININE DEIMINASE"/>
    <property type="match status" value="1"/>
</dbReference>
<comment type="caution">
    <text evidence="1">The sequence shown here is derived from an EMBL/GenBank/DDBJ whole genome shotgun (WGS) entry which is preliminary data.</text>
</comment>
<feature type="non-terminal residue" evidence="1">
    <location>
        <position position="177"/>
    </location>
</feature>
<evidence type="ECO:0000313" key="1">
    <source>
        <dbReference type="EMBL" id="KAA6389868.1"/>
    </source>
</evidence>
<dbReference type="Proteomes" id="UP000324800">
    <property type="component" value="Unassembled WGS sequence"/>
</dbReference>
<name>A0A5J4W4S6_9EUKA</name>
<sequence>MLQISHSEYIAAKWRLALGDFRPTQELRTQKSIQYKLDNEIKANELREEDNLMLQSNFKEAALNKLTEEQLVDVILSQPTVIIQKRKGDEEEIESSTAKMKPFTNMTLCKDQQITTRKGVVIGSMQKRQRNRIAGKGICLKEIVCTYEETARLLVIEEKFKGQIYLIPFDEIIAMNG</sequence>
<organism evidence="1 2">
    <name type="scientific">Streblomastix strix</name>
    <dbReference type="NCBI Taxonomy" id="222440"/>
    <lineage>
        <taxon>Eukaryota</taxon>
        <taxon>Metamonada</taxon>
        <taxon>Preaxostyla</taxon>
        <taxon>Oxymonadida</taxon>
        <taxon>Streblomastigidae</taxon>
        <taxon>Streblomastix</taxon>
    </lineage>
</organism>
<dbReference type="SUPFAM" id="SSF55909">
    <property type="entry name" value="Pentein"/>
    <property type="match status" value="1"/>
</dbReference>
<dbReference type="EMBL" id="SNRW01003425">
    <property type="protein sequence ID" value="KAA6389868.1"/>
    <property type="molecule type" value="Genomic_DNA"/>
</dbReference>
<proteinExistence type="predicted"/>
<dbReference type="AlphaFoldDB" id="A0A5J4W4S6"/>
<dbReference type="GO" id="GO:0016990">
    <property type="term" value="F:arginine deiminase activity"/>
    <property type="evidence" value="ECO:0007669"/>
    <property type="project" value="TreeGrafter"/>
</dbReference>
<dbReference type="OrthoDB" id="5590314at2759"/>
<dbReference type="Pfam" id="PF02274">
    <property type="entry name" value="ADI"/>
    <property type="match status" value="1"/>
</dbReference>
<protein>
    <submittedName>
        <fullName evidence="1">Arginine deiminase</fullName>
    </submittedName>
</protein>
<accession>A0A5J4W4S6</accession>
<gene>
    <name evidence="1" type="ORF">EZS28_014602</name>
</gene>
<dbReference type="GO" id="GO:0019546">
    <property type="term" value="P:L-arginine deiminase pathway"/>
    <property type="evidence" value="ECO:0007669"/>
    <property type="project" value="TreeGrafter"/>
</dbReference>
<evidence type="ECO:0000313" key="2">
    <source>
        <dbReference type="Proteomes" id="UP000324800"/>
    </source>
</evidence>
<dbReference type="PANTHER" id="PTHR47271:SF2">
    <property type="entry name" value="ARGININE DEIMINASE"/>
    <property type="match status" value="1"/>
</dbReference>
<reference evidence="1 2" key="1">
    <citation type="submission" date="2019-03" db="EMBL/GenBank/DDBJ databases">
        <title>Single cell metagenomics reveals metabolic interactions within the superorganism composed of flagellate Streblomastix strix and complex community of Bacteroidetes bacteria on its surface.</title>
        <authorList>
            <person name="Treitli S.C."/>
            <person name="Kolisko M."/>
            <person name="Husnik F."/>
            <person name="Keeling P."/>
            <person name="Hampl V."/>
        </authorList>
    </citation>
    <scope>NUCLEOTIDE SEQUENCE [LARGE SCALE GENOMIC DNA]</scope>
    <source>
        <strain evidence="1">ST1C</strain>
    </source>
</reference>